<sequence>MASTEMNDMTLREMMDDSTATGIILKSNEPWREANSKLYYEFLESIQAHVSEPQIFDTIADFIQNCTDTLELMRGMQSKVENTYVSEEEINLENERNVWRLVYCLYQNRLMASDFHSQDEMDNHTDISEKDVIENLYKNDSLIREYQLIVDWLEKNALDTAEKLPSIEHFTDKTVAWENTLHQLQNRQNSITFGSSRAIVSSLDPDAPIREGKPLHDLDREDDARLEKRMFIEVRCGQLQKAQALAMHCGQPWRAACLLGWMPHHDPNYNNPRTDTELPIEGNPNRSLWKLCAWEISLDKRVGPYYRAIFASLCGNVQQLLPIAQSWQDALWVYMKTLLDIKVESEVRGTMPKSYVPMPDEYWKNEMTLENIFNELHASKNPIIRAQASKPDHLIQKYLILDQIPQLMDEIETLIDMGTCTSQFLRFLAHLILFLRHIGRNSKERIGNKVLQAYVRELIKLGDANLVAYYTATLPQEDQVKNYAYFLENVKDHQQRKRCLEAAEAANLNVEAITKLVVENIRHKNIELGSDDLKCGITASDIEKIDALDWVMFYQSQREEALWQTNALIRYFLTYEKLDAARNAINKIPNDSIGLITMEYPSIESTIANLTMTNNLPKRASNCIREYLCYRAYLDAQEGFAEWFSEFHRKPTPPKALPSYATFTEKVAYDHKKAQYNSDLERWKMTMQHHTKDAKQLLFNVLLFPDGGWLVDSAYSGDELPDHEDSLREYEMETLRKLCIPKITLLLHSVMSQMNEHAECVQLADTLASEQYQLYKVFPKDKLREVFQKFGESSLVLMDQKKDPWGYSK</sequence>
<keyword evidence="4" id="KW-0158">Chromosome</keyword>
<dbReference type="Proteomes" id="UP000694920">
    <property type="component" value="Unplaced"/>
</dbReference>
<protein>
    <recommendedName>
        <fullName evidence="18">Nuclear pore complex protein</fullName>
    </recommendedName>
</protein>
<proteinExistence type="inferred from homology"/>
<keyword evidence="12 18" id="KW-0906">Nuclear pore complex</keyword>
<keyword evidence="14 18" id="KW-0539">Nucleus</keyword>
<keyword evidence="7" id="KW-0509">mRNA transport</keyword>
<evidence type="ECO:0000256" key="3">
    <source>
        <dbReference type="ARBA" id="ARBA00022448"/>
    </source>
</evidence>
<dbReference type="PANTHER" id="PTHR13003:SF2">
    <property type="entry name" value="NUCLEAR PORE COMPLEX PROTEIN NUP107"/>
    <property type="match status" value="1"/>
</dbReference>
<dbReference type="CTD" id="57122"/>
<evidence type="ECO:0000256" key="8">
    <source>
        <dbReference type="ARBA" id="ARBA00022838"/>
    </source>
</evidence>
<organism evidence="19 20">
    <name type="scientific">Cephus cinctus</name>
    <name type="common">Wheat stem sawfly</name>
    <dbReference type="NCBI Taxonomy" id="211228"/>
    <lineage>
        <taxon>Eukaryota</taxon>
        <taxon>Metazoa</taxon>
        <taxon>Ecdysozoa</taxon>
        <taxon>Arthropoda</taxon>
        <taxon>Hexapoda</taxon>
        <taxon>Insecta</taxon>
        <taxon>Pterygota</taxon>
        <taxon>Neoptera</taxon>
        <taxon>Endopterygota</taxon>
        <taxon>Hymenoptera</taxon>
        <taxon>Cephoidea</taxon>
        <taxon>Cephidae</taxon>
        <taxon>Cephus</taxon>
    </lineage>
</organism>
<evidence type="ECO:0000256" key="16">
    <source>
        <dbReference type="ARBA" id="ARBA00056880"/>
    </source>
</evidence>
<comment type="subunit">
    <text evidence="17">Part of the nuclear pore complex (NPC). Forms part of the Nup160 subcomplex in the nuclear pore which is composed of NUP160, NUP133, NUP107 and Nup96; this complex plays a role in RNA export and in tethering Nup98 and NUP153 to the nucleus. Does not interact with TPR. Interacts with ZNF106.</text>
</comment>
<evidence type="ECO:0000256" key="4">
    <source>
        <dbReference type="ARBA" id="ARBA00022454"/>
    </source>
</evidence>
<keyword evidence="5" id="KW-0488">Methylation</keyword>
<evidence type="ECO:0000256" key="9">
    <source>
        <dbReference type="ARBA" id="ARBA00022927"/>
    </source>
</evidence>
<dbReference type="GO" id="GO:0000973">
    <property type="term" value="P:post-transcriptional tethering of RNA polymerase II gene DNA at nuclear periphery"/>
    <property type="evidence" value="ECO:0007669"/>
    <property type="project" value="TreeGrafter"/>
</dbReference>
<dbReference type="KEGG" id="ccin:107268705"/>
<dbReference type="Gene3D" id="1.20.190.50">
    <property type="match status" value="1"/>
</dbReference>
<dbReference type="FunFam" id="1.20.190.50:FF:000001">
    <property type="entry name" value="Nuclear pore complex protein"/>
    <property type="match status" value="1"/>
</dbReference>
<dbReference type="GO" id="GO:0000776">
    <property type="term" value="C:kinetochore"/>
    <property type="evidence" value="ECO:0007669"/>
    <property type="project" value="UniProtKB-KW"/>
</dbReference>
<dbReference type="PANTHER" id="PTHR13003">
    <property type="entry name" value="NUP107-RELATED"/>
    <property type="match status" value="1"/>
</dbReference>
<keyword evidence="11 18" id="KW-0811">Translocation</keyword>
<keyword evidence="8" id="KW-0995">Kinetochore</keyword>
<evidence type="ECO:0000256" key="1">
    <source>
        <dbReference type="ARBA" id="ARBA00004629"/>
    </source>
</evidence>
<comment type="similarity">
    <text evidence="2 18">Belongs to the nucleoporin Nup84/Nup107 family.</text>
</comment>
<evidence type="ECO:0000256" key="11">
    <source>
        <dbReference type="ARBA" id="ARBA00023010"/>
    </source>
</evidence>
<dbReference type="GO" id="GO:0006606">
    <property type="term" value="P:protein import into nucleus"/>
    <property type="evidence" value="ECO:0007669"/>
    <property type="project" value="TreeGrafter"/>
</dbReference>
<evidence type="ECO:0000256" key="14">
    <source>
        <dbReference type="ARBA" id="ARBA00023242"/>
    </source>
</evidence>
<keyword evidence="13 18" id="KW-0472">Membrane</keyword>
<name>A0AAJ7FL61_CEPCN</name>
<reference evidence="20" key="1">
    <citation type="submission" date="2025-08" db="UniProtKB">
        <authorList>
            <consortium name="RefSeq"/>
        </authorList>
    </citation>
    <scope>IDENTIFICATION</scope>
</reference>
<evidence type="ECO:0000256" key="12">
    <source>
        <dbReference type="ARBA" id="ARBA00023132"/>
    </source>
</evidence>
<accession>A0AAJ7FL61</accession>
<evidence type="ECO:0000256" key="13">
    <source>
        <dbReference type="ARBA" id="ARBA00023136"/>
    </source>
</evidence>
<dbReference type="Pfam" id="PF04121">
    <property type="entry name" value="Nup84_Nup100"/>
    <property type="match status" value="1"/>
</dbReference>
<evidence type="ECO:0000256" key="2">
    <source>
        <dbReference type="ARBA" id="ARBA00009510"/>
    </source>
</evidence>
<dbReference type="GO" id="GO:0017056">
    <property type="term" value="F:structural constituent of nuclear pore"/>
    <property type="evidence" value="ECO:0007669"/>
    <property type="project" value="UniProtKB-UniRule"/>
</dbReference>
<evidence type="ECO:0000256" key="17">
    <source>
        <dbReference type="ARBA" id="ARBA00063956"/>
    </source>
</evidence>
<comment type="function">
    <text evidence="16">Plays a role in the nuclear pore complex (NPC) assembly and/or maintenance. Required for the assembly of peripheral proteins into the NPC. May anchor NUP62 to the NPC. Involved in nephrogenesis.</text>
</comment>
<evidence type="ECO:0000256" key="18">
    <source>
        <dbReference type="RuleBase" id="RU365072"/>
    </source>
</evidence>
<dbReference type="InterPro" id="IPR007252">
    <property type="entry name" value="Nup84/Nup107"/>
</dbReference>
<evidence type="ECO:0000313" key="20">
    <source>
        <dbReference type="RefSeq" id="XP_015597229.1"/>
    </source>
</evidence>
<dbReference type="GO" id="GO:0031080">
    <property type="term" value="C:nuclear pore outer ring"/>
    <property type="evidence" value="ECO:0007669"/>
    <property type="project" value="TreeGrafter"/>
</dbReference>
<evidence type="ECO:0000256" key="5">
    <source>
        <dbReference type="ARBA" id="ARBA00022481"/>
    </source>
</evidence>
<keyword evidence="3 18" id="KW-0813">Transport</keyword>
<evidence type="ECO:0000256" key="7">
    <source>
        <dbReference type="ARBA" id="ARBA00022816"/>
    </source>
</evidence>
<evidence type="ECO:0000313" key="19">
    <source>
        <dbReference type="Proteomes" id="UP000694920"/>
    </source>
</evidence>
<evidence type="ECO:0000256" key="15">
    <source>
        <dbReference type="ARBA" id="ARBA00023328"/>
    </source>
</evidence>
<dbReference type="FunFam" id="1.10.3450.20:FF:000001">
    <property type="entry name" value="Nuclear pore complex protein"/>
    <property type="match status" value="1"/>
</dbReference>
<gene>
    <name evidence="20" type="primary">LOC107268705</name>
</gene>
<dbReference type="Gene3D" id="1.10.3450.20">
    <property type="match status" value="1"/>
</dbReference>
<dbReference type="GeneID" id="107268705"/>
<comment type="function">
    <text evidence="18">Functions as a component of the nuclear pore complex (NPC).</text>
</comment>
<evidence type="ECO:0000256" key="6">
    <source>
        <dbReference type="ARBA" id="ARBA00022553"/>
    </source>
</evidence>
<keyword evidence="15" id="KW-0137">Centromere</keyword>
<keyword evidence="10" id="KW-0007">Acetylation</keyword>
<comment type="subcellular location">
    <subcellularLocation>
        <location evidence="1">Chromosome</location>
        <location evidence="1">Centromere</location>
        <location evidence="1">Kinetochore</location>
    </subcellularLocation>
    <subcellularLocation>
        <location evidence="18">Nucleus</location>
        <location evidence="18">Nuclear pore complex</location>
    </subcellularLocation>
    <subcellularLocation>
        <location evidence="18">Nucleus membrane</location>
    </subcellularLocation>
</comment>
<dbReference type="GO" id="GO:0031965">
    <property type="term" value="C:nuclear membrane"/>
    <property type="evidence" value="ECO:0007669"/>
    <property type="project" value="UniProtKB-SubCell"/>
</dbReference>
<keyword evidence="6" id="KW-0597">Phosphoprotein</keyword>
<dbReference type="GO" id="GO:0006406">
    <property type="term" value="P:mRNA export from nucleus"/>
    <property type="evidence" value="ECO:0007669"/>
    <property type="project" value="TreeGrafter"/>
</dbReference>
<dbReference type="AlphaFoldDB" id="A0AAJ7FL61"/>
<dbReference type="RefSeq" id="XP_015597229.1">
    <property type="nucleotide sequence ID" value="XM_015741743.2"/>
</dbReference>
<keyword evidence="9" id="KW-0653">Protein transport</keyword>
<keyword evidence="19" id="KW-1185">Reference proteome</keyword>
<evidence type="ECO:0000256" key="10">
    <source>
        <dbReference type="ARBA" id="ARBA00022990"/>
    </source>
</evidence>